<dbReference type="Proteomes" id="UP000193427">
    <property type="component" value="Chromosome"/>
</dbReference>
<feature type="region of interest" description="Disordered" evidence="1">
    <location>
        <begin position="146"/>
        <end position="182"/>
    </location>
</feature>
<feature type="compositionally biased region" description="Low complexity" evidence="1">
    <location>
        <begin position="146"/>
        <end position="169"/>
    </location>
</feature>
<evidence type="ECO:0000313" key="3">
    <source>
        <dbReference type="Proteomes" id="UP000193427"/>
    </source>
</evidence>
<feature type="compositionally biased region" description="Basic and acidic residues" evidence="1">
    <location>
        <begin position="305"/>
        <end position="317"/>
    </location>
</feature>
<organism evidence="2 3">
    <name type="scientific">Piscinibacter gummiphilus</name>
    <dbReference type="NCBI Taxonomy" id="946333"/>
    <lineage>
        <taxon>Bacteria</taxon>
        <taxon>Pseudomonadati</taxon>
        <taxon>Pseudomonadota</taxon>
        <taxon>Betaproteobacteria</taxon>
        <taxon>Burkholderiales</taxon>
        <taxon>Sphaerotilaceae</taxon>
        <taxon>Piscinibacter</taxon>
    </lineage>
</organism>
<dbReference type="STRING" id="946333.A4W93_15960"/>
<feature type="compositionally biased region" description="Acidic residues" evidence="1">
    <location>
        <begin position="56"/>
        <end position="67"/>
    </location>
</feature>
<dbReference type="AlphaFoldDB" id="A0A1W6LAM6"/>
<proteinExistence type="predicted"/>
<sequence length="348" mass="35735">MNIGTAAGPAPSQPGALDALLPQAGTPAGAEGVSAFLDMLGLLNGAAVPQEQLDAAPEEVDAEEATSDEAPAMPAMAPAPNPFVMAMPLPVAPVDAAAAEPAETDGAAESAPLEGVALDAPRRAPLPQAALPVPVAVDPAVRPVRAEPAAPAEEPAAATPVRAAAVAPAEQGKTTEFHLDDTRAPVAGAASRPQAADDGLPAVKLSPTTPTQWRQPLAEALGDRLQLNLQRGSDQAVIRLEPPQLGRIEIAIRHEAGALQVHLSATHHEVVRQLNTIGDSLRQDLGQRQYGDVSVVVSDAGAMGRDADGRSRGRQPEQDNTDPNRALAEAEVGLAKAFRLGDNTSETR</sequence>
<dbReference type="RefSeq" id="WP_085751563.1">
    <property type="nucleotide sequence ID" value="NZ_BSPR01000004.1"/>
</dbReference>
<dbReference type="InterPro" id="IPR038610">
    <property type="entry name" value="FliK-like_C_sf"/>
</dbReference>
<name>A0A1W6LAM6_9BURK</name>
<dbReference type="KEGG" id="rgu:A4W93_15960"/>
<feature type="region of interest" description="Disordered" evidence="1">
    <location>
        <begin position="50"/>
        <end position="77"/>
    </location>
</feature>
<evidence type="ECO:0000313" key="2">
    <source>
        <dbReference type="EMBL" id="ARN21274.1"/>
    </source>
</evidence>
<dbReference type="CDD" id="cd17470">
    <property type="entry name" value="T3SS_Flik_C"/>
    <property type="match status" value="1"/>
</dbReference>
<reference evidence="2 3" key="1">
    <citation type="submission" date="2016-04" db="EMBL/GenBank/DDBJ databases">
        <title>Complete genome sequence of natural rubber-degrading, novel Gram-negative bacterium, Rhizobacter gummiphilus strain NS21.</title>
        <authorList>
            <person name="Tabata M."/>
            <person name="Kasai D."/>
            <person name="Fukuda M."/>
        </authorList>
    </citation>
    <scope>NUCLEOTIDE SEQUENCE [LARGE SCALE GENOMIC DNA]</scope>
    <source>
        <strain evidence="2 3">NS21</strain>
    </source>
</reference>
<feature type="region of interest" description="Disordered" evidence="1">
    <location>
        <begin position="302"/>
        <end position="326"/>
    </location>
</feature>
<feature type="compositionally biased region" description="Basic and acidic residues" evidence="1">
    <location>
        <begin position="173"/>
        <end position="182"/>
    </location>
</feature>
<dbReference type="EMBL" id="CP015118">
    <property type="protein sequence ID" value="ARN21274.1"/>
    <property type="molecule type" value="Genomic_DNA"/>
</dbReference>
<protein>
    <submittedName>
        <fullName evidence="2">Uncharacterized protein</fullName>
    </submittedName>
</protein>
<gene>
    <name evidence="2" type="ORF">A4W93_15960</name>
</gene>
<accession>A0A1W6LAM6</accession>
<keyword evidence="3" id="KW-1185">Reference proteome</keyword>
<dbReference type="Gene3D" id="3.30.750.140">
    <property type="match status" value="1"/>
</dbReference>
<evidence type="ECO:0000256" key="1">
    <source>
        <dbReference type="SAM" id="MobiDB-lite"/>
    </source>
</evidence>
<dbReference type="Pfam" id="PF02120">
    <property type="entry name" value="Flg_hook"/>
    <property type="match status" value="1"/>
</dbReference>
<dbReference type="InterPro" id="IPR021136">
    <property type="entry name" value="Flagellar_hook_control-like_C"/>
</dbReference>
<feature type="region of interest" description="Disordered" evidence="1">
    <location>
        <begin position="1"/>
        <end position="28"/>
    </location>
</feature>